<gene>
    <name evidence="1" type="ORF">FI836_00200</name>
</gene>
<accession>A0ABX5VVY4</accession>
<organism evidence="1 2">
    <name type="scientific">Chlamydophila parapsittaci</name>
    <dbReference type="NCBI Taxonomy" id="344886"/>
    <lineage>
        <taxon>Bacteria</taxon>
        <taxon>Pseudomonadati</taxon>
        <taxon>Chlamydiota</taxon>
        <taxon>Chlamydiia</taxon>
        <taxon>Chlamydiales</taxon>
        <taxon>Chlamydiaceae</taxon>
        <taxon>Chlamydia/Chlamydophila group</taxon>
        <taxon>Chlamydia</taxon>
    </lineage>
</organism>
<evidence type="ECO:0000313" key="1">
    <source>
        <dbReference type="EMBL" id="QDE36773.1"/>
    </source>
</evidence>
<reference evidence="1 2" key="1">
    <citation type="journal article" date="2020" name="Data Brief">
        <title>Data of de novo genome assembly of the Chlamydia psittaci strain isolated from the livestock in Volga Region, Russian Federation.</title>
        <authorList>
            <person name="Feodorova V.A."/>
            <person name="Zaitsev S.S."/>
            <person name="Khizhnyakova M.A."/>
            <person name="Saltykov Y.V."/>
            <person name="Evstifeev V.V."/>
            <person name="Khusainov F.M."/>
            <person name="Yakovlev S.I."/>
            <person name="Larionova O.S."/>
            <person name="Motin V.L."/>
        </authorList>
    </citation>
    <scope>NUCLEOTIDE SEQUENCE [LARGE SCALE GENOMIC DNA]</scope>
    <source>
        <strain evidence="1 2">Rostinovo-70</strain>
    </source>
</reference>
<proteinExistence type="predicted"/>
<dbReference type="PANTHER" id="PTHR10443">
    <property type="entry name" value="MICROSOMAL DIPEPTIDASE"/>
    <property type="match status" value="1"/>
</dbReference>
<evidence type="ECO:0000313" key="2">
    <source>
        <dbReference type="Proteomes" id="UP000320536"/>
    </source>
</evidence>
<dbReference type="Gene3D" id="3.20.20.140">
    <property type="entry name" value="Metal-dependent hydrolases"/>
    <property type="match status" value="1"/>
</dbReference>
<dbReference type="InterPro" id="IPR032466">
    <property type="entry name" value="Metal_Hydrolase"/>
</dbReference>
<dbReference type="PANTHER" id="PTHR10443:SF12">
    <property type="entry name" value="DIPEPTIDASE"/>
    <property type="match status" value="1"/>
</dbReference>
<dbReference type="Proteomes" id="UP000320536">
    <property type="component" value="Chromosome"/>
</dbReference>
<dbReference type="EMBL" id="CP041038">
    <property type="protein sequence ID" value="QDE36773.1"/>
    <property type="molecule type" value="Genomic_DNA"/>
</dbReference>
<dbReference type="InterPro" id="IPR008257">
    <property type="entry name" value="Pept_M19"/>
</dbReference>
<dbReference type="PROSITE" id="PS51365">
    <property type="entry name" value="RENAL_DIPEPTIDASE_2"/>
    <property type="match status" value="1"/>
</dbReference>
<name>A0ABX5VVY4_9CHLA</name>
<dbReference type="SUPFAM" id="SSF51556">
    <property type="entry name" value="Metallo-dependent hydrolases"/>
    <property type="match status" value="1"/>
</dbReference>
<dbReference type="Pfam" id="PF01244">
    <property type="entry name" value="Peptidase_M19"/>
    <property type="match status" value="1"/>
</dbReference>
<sequence length="327" mass="36577">MNVMIIDMHCDLLSHKTFSYEDPCVRCSPSQLLSGGVRKQVCAIFTEHSMSSPSADTQNQLFFHLPDSDNRIRLITFDSDNLNHDAGENTLSIIRSIENASGLGSDSQHLSELFTKLLDLFSMGPIAYLGIVWNGRNRFGGGVCDPYKLTSDGKRLLEIMNQLAIPIDLSHCCDKLSDDILDYTVDKLPNMQVLASHSNFRSVQNIPRNLTDAHAKEIASRGGVIGLNIVSYFVGSSLQGLKQHIHHAEKLGILDQLVLGTDFFYSNAQEKFFPECSTAEDHPNISSILSDNLHRESTEKVLWKSAQQFLNQTVSLQKERRHICLDI</sequence>
<keyword evidence="2" id="KW-1185">Reference proteome</keyword>
<protein>
    <submittedName>
        <fullName evidence="1">Peptidase M19</fullName>
    </submittedName>
</protein>